<sequence length="311" mass="35661">MEQYVTSVHLSGYQRRDFEVSDYEMYTLDDTGLSFRGPPIKEVKDGNYFVCLGAAQTFGCFCEKPYPQLLSSRLNLPVLNLGYGGAGPEFFLKQEQLHEYINRSKFVVVQVMSGRSQSNSYYECGGLEYVTIRSNGRKMGARQAFNELFNSTPLGQFGDNRLVRKIARLKNRSQVKSLVNEIRETWVNNYISLLERCSVPVVFFWFSKREAQYAESYSSLGGLFGEYPQLVNQEMLDQVISRGPKFVKCVSRRGDPQPLFSRFTGEPVTVNPETDRFDLASQEWTHNIYYPTPEMHEDAAETLFDTCKSIV</sequence>
<dbReference type="InterPro" id="IPR045524">
    <property type="entry name" value="DUF6473"/>
</dbReference>
<gene>
    <name evidence="2" type="ORF">C0039_18660</name>
</gene>
<accession>A0A2N5WXS0</accession>
<dbReference type="Proteomes" id="UP000235005">
    <property type="component" value="Unassembled WGS sequence"/>
</dbReference>
<evidence type="ECO:0000313" key="3">
    <source>
        <dbReference type="Proteomes" id="UP000235005"/>
    </source>
</evidence>
<dbReference type="Pfam" id="PF20078">
    <property type="entry name" value="DUF6473"/>
    <property type="match status" value="1"/>
</dbReference>
<name>A0A2N5WXS0_9GAMM</name>
<dbReference type="AlphaFoldDB" id="A0A2N5WXS0"/>
<dbReference type="OrthoDB" id="5169888at2"/>
<evidence type="ECO:0000259" key="1">
    <source>
        <dbReference type="Pfam" id="PF20078"/>
    </source>
</evidence>
<proteinExistence type="predicted"/>
<evidence type="ECO:0000313" key="2">
    <source>
        <dbReference type="EMBL" id="PLW67040.1"/>
    </source>
</evidence>
<dbReference type="EMBL" id="PKUS01000039">
    <property type="protein sequence ID" value="PLW67040.1"/>
    <property type="molecule type" value="Genomic_DNA"/>
</dbReference>
<comment type="caution">
    <text evidence="2">The sequence shown here is derived from an EMBL/GenBank/DDBJ whole genome shotgun (WGS) entry which is preliminary data.</text>
</comment>
<protein>
    <recommendedName>
        <fullName evidence="1">DUF6473 domain-containing protein</fullName>
    </recommendedName>
</protein>
<reference evidence="2 3" key="1">
    <citation type="submission" date="2018-01" db="EMBL/GenBank/DDBJ databases">
        <title>The draft genome sequence of Halioglobus lutimaris HF004.</title>
        <authorList>
            <person name="Du Z.-J."/>
            <person name="Shi M.-J."/>
        </authorList>
    </citation>
    <scope>NUCLEOTIDE SEQUENCE [LARGE SCALE GENOMIC DNA]</scope>
    <source>
        <strain evidence="2 3">HF004</strain>
    </source>
</reference>
<organism evidence="2 3">
    <name type="scientific">Pseudohalioglobus lutimaris</name>
    <dbReference type="NCBI Taxonomy" id="1737061"/>
    <lineage>
        <taxon>Bacteria</taxon>
        <taxon>Pseudomonadati</taxon>
        <taxon>Pseudomonadota</taxon>
        <taxon>Gammaproteobacteria</taxon>
        <taxon>Cellvibrionales</taxon>
        <taxon>Halieaceae</taxon>
        <taxon>Pseudohalioglobus</taxon>
    </lineage>
</organism>
<keyword evidence="3" id="KW-1185">Reference proteome</keyword>
<feature type="domain" description="DUF6473" evidence="1">
    <location>
        <begin position="19"/>
        <end position="253"/>
    </location>
</feature>